<name>A7ZF11_CAMC1</name>
<dbReference type="PANTHER" id="PTHR21621">
    <property type="entry name" value="RIBOSOMAL PROTEIN S6 MODIFICATION PROTEIN"/>
    <property type="match status" value="1"/>
</dbReference>
<dbReference type="Pfam" id="PF21360">
    <property type="entry name" value="PylC-like_N"/>
    <property type="match status" value="1"/>
</dbReference>
<dbReference type="SUPFAM" id="SSF56059">
    <property type="entry name" value="Glutathione synthetase ATP-binding domain-like"/>
    <property type="match status" value="1"/>
</dbReference>
<proteinExistence type="predicted"/>
<dbReference type="AlphaFoldDB" id="A7ZF11"/>
<dbReference type="GO" id="GO:0005737">
    <property type="term" value="C:cytoplasm"/>
    <property type="evidence" value="ECO:0007669"/>
    <property type="project" value="TreeGrafter"/>
</dbReference>
<evidence type="ECO:0000256" key="1">
    <source>
        <dbReference type="PROSITE-ProRule" id="PRU00409"/>
    </source>
</evidence>
<dbReference type="GO" id="GO:0046872">
    <property type="term" value="F:metal ion binding"/>
    <property type="evidence" value="ECO:0007669"/>
    <property type="project" value="InterPro"/>
</dbReference>
<dbReference type="HOGENOM" id="CLU_052967_0_0_7"/>
<dbReference type="InterPro" id="IPR005479">
    <property type="entry name" value="CPAse_ATP-bd"/>
</dbReference>
<dbReference type="PROSITE" id="PS50975">
    <property type="entry name" value="ATP_GRASP"/>
    <property type="match status" value="1"/>
</dbReference>
<dbReference type="RefSeq" id="WP_012140255.1">
    <property type="nucleotide sequence ID" value="NC_009802.2"/>
</dbReference>
<evidence type="ECO:0000313" key="3">
    <source>
        <dbReference type="EMBL" id="EAT99236.1"/>
    </source>
</evidence>
<dbReference type="STRING" id="360104.CCC13826_0533"/>
<dbReference type="Gene3D" id="3.40.50.20">
    <property type="match status" value="1"/>
</dbReference>
<dbReference type="InterPro" id="IPR011761">
    <property type="entry name" value="ATP-grasp"/>
</dbReference>
<evidence type="ECO:0000313" key="4">
    <source>
        <dbReference type="Proteomes" id="UP000001121"/>
    </source>
</evidence>
<gene>
    <name evidence="3" type="ORF">CCC13826_0533</name>
</gene>
<dbReference type="Proteomes" id="UP000001121">
    <property type="component" value="Chromosome"/>
</dbReference>
<reference evidence="4" key="1">
    <citation type="submission" date="2007-10" db="EMBL/GenBank/DDBJ databases">
        <title>Genome sequence of Campylobacter concisus 13826 isolated from human feces.</title>
        <authorList>
            <person name="Fouts D.E."/>
            <person name="Mongodin E.F."/>
            <person name="Puiu D."/>
            <person name="Sebastian Y."/>
            <person name="Miller W.G."/>
            <person name="Mandrell R.E."/>
            <person name="On S."/>
            <person name="Nelson K.E."/>
        </authorList>
    </citation>
    <scope>NUCLEOTIDE SEQUENCE [LARGE SCALE GENOMIC DNA]</scope>
    <source>
        <strain evidence="4">13826</strain>
    </source>
</reference>
<dbReference type="PANTHER" id="PTHR21621:SF0">
    <property type="entry name" value="BETA-CITRYLGLUTAMATE SYNTHASE B-RELATED"/>
    <property type="match status" value="1"/>
</dbReference>
<keyword evidence="1" id="KW-0547">Nucleotide-binding</keyword>
<organism evidence="3 4">
    <name type="scientific">Campylobacter concisus (strain 13826)</name>
    <dbReference type="NCBI Taxonomy" id="360104"/>
    <lineage>
        <taxon>Bacteria</taxon>
        <taxon>Pseudomonadati</taxon>
        <taxon>Campylobacterota</taxon>
        <taxon>Epsilonproteobacteria</taxon>
        <taxon>Campylobacterales</taxon>
        <taxon>Campylobacteraceae</taxon>
        <taxon>Campylobacter</taxon>
    </lineage>
</organism>
<keyword evidence="1" id="KW-0067">ATP-binding</keyword>
<dbReference type="PROSITE" id="PS00866">
    <property type="entry name" value="CPSASE_1"/>
    <property type="match status" value="1"/>
</dbReference>
<sequence>MKANILVTGIGGGGHGEQILKSLKLIEDIDLTIIGTDISEFSTGKTLVNQFYVVPRVTESNYKDVVFNIIKKHNISFVFHGSEAELKFISEHRSEFERIGVGHPLNSKEVISLCMNKFNTYVFLKEKGIVLPKFKKLTSLSDISEIDFYPLVLKPSTGSGGSADVYLVFDEYDCKLLVEFMLRHNVDIVAQEYIGTHENEYTIGVSSDKNGNILGSIVVKRIINNALSTNKKLNGCVISSGVSQGHVCHREDLQKQAEHIARVLDSRGPLNIQCREVDGKLMLFEINPRLSGTTSLRAMAGYNEPEIIIKNHIFGEVQNISYRDMLIMRTIKEVII</sequence>
<dbReference type="NCBIfam" id="NF009402">
    <property type="entry name" value="PRK12767.1-1"/>
    <property type="match status" value="1"/>
</dbReference>
<dbReference type="GO" id="GO:0018169">
    <property type="term" value="F:ribosomal S6-glutamic acid ligase activity"/>
    <property type="evidence" value="ECO:0007669"/>
    <property type="project" value="TreeGrafter"/>
</dbReference>
<dbReference type="EMBL" id="CP000792">
    <property type="protein sequence ID" value="EAT99236.1"/>
    <property type="molecule type" value="Genomic_DNA"/>
</dbReference>
<dbReference type="OrthoDB" id="9765608at2"/>
<dbReference type="GO" id="GO:0009432">
    <property type="term" value="P:SOS response"/>
    <property type="evidence" value="ECO:0007669"/>
    <property type="project" value="TreeGrafter"/>
</dbReference>
<evidence type="ECO:0000259" key="2">
    <source>
        <dbReference type="PROSITE" id="PS50975"/>
    </source>
</evidence>
<dbReference type="Gene3D" id="3.30.470.20">
    <property type="entry name" value="ATP-grasp fold, B domain"/>
    <property type="match status" value="1"/>
</dbReference>
<dbReference type="eggNOG" id="COG0189">
    <property type="taxonomic scope" value="Bacteria"/>
</dbReference>
<feature type="domain" description="ATP-grasp" evidence="2">
    <location>
        <begin position="121"/>
        <end position="313"/>
    </location>
</feature>
<accession>A7ZF11</accession>
<dbReference type="KEGG" id="cco:CCC13826_0533"/>
<dbReference type="InterPro" id="IPR048764">
    <property type="entry name" value="PylC_N"/>
</dbReference>
<protein>
    <submittedName>
        <fullName evidence="3">Carbamoyl phosphate synthase-like protein</fullName>
    </submittedName>
</protein>
<dbReference type="GO" id="GO:0005524">
    <property type="term" value="F:ATP binding"/>
    <property type="evidence" value="ECO:0007669"/>
    <property type="project" value="UniProtKB-UniRule"/>
</dbReference>
<dbReference type="Pfam" id="PF15632">
    <property type="entry name" value="ATPgrasp_Ter"/>
    <property type="match status" value="1"/>
</dbReference>